<gene>
    <name evidence="2" type="primary">Aste57867_2602</name>
    <name evidence="1" type="ORF">As57867_002595</name>
    <name evidence="2" type="ORF">ASTE57867_2602</name>
</gene>
<organism evidence="2 3">
    <name type="scientific">Aphanomyces stellatus</name>
    <dbReference type="NCBI Taxonomy" id="120398"/>
    <lineage>
        <taxon>Eukaryota</taxon>
        <taxon>Sar</taxon>
        <taxon>Stramenopiles</taxon>
        <taxon>Oomycota</taxon>
        <taxon>Saprolegniomycetes</taxon>
        <taxon>Saprolegniales</taxon>
        <taxon>Verrucalvaceae</taxon>
        <taxon>Aphanomyces</taxon>
    </lineage>
</organism>
<evidence type="ECO:0000313" key="3">
    <source>
        <dbReference type="Proteomes" id="UP000332933"/>
    </source>
</evidence>
<protein>
    <submittedName>
        <fullName evidence="2">Aste57867_2602 protein</fullName>
    </submittedName>
</protein>
<reference evidence="1" key="2">
    <citation type="submission" date="2019-06" db="EMBL/GenBank/DDBJ databases">
        <title>Genomics analysis of Aphanomyces spp. identifies a new class of oomycete effector associated with host adaptation.</title>
        <authorList>
            <person name="Gaulin E."/>
        </authorList>
    </citation>
    <scope>NUCLEOTIDE SEQUENCE</scope>
    <source>
        <strain evidence="1">CBS 578.67</strain>
    </source>
</reference>
<name>A0A485K8N3_9STRA</name>
<proteinExistence type="predicted"/>
<dbReference type="AlphaFoldDB" id="A0A485K8N3"/>
<evidence type="ECO:0000313" key="1">
    <source>
        <dbReference type="EMBL" id="KAF0716899.1"/>
    </source>
</evidence>
<sequence>MRRPATDDQRHSARERMRRLRATKKVERGALQDQIRLLETTVARLRLEHRRRGFHDGDASPRHPCLHTQVMRQSKLIQLLQTWVAMQHPPEGLHERPSWLHSTLLADPVARRQGFQWLSDKVFHGATGAPPRRVDFATRLAAGDTIGFVLHTTGEHSWNDPDDDDDVMAMELHVHSIVFAPLAAVAATIWRLLHETSVATTLLTTCKMVEQVHDHLVYHHGVNPRNGMSVRRIMCRYQDTADRTVFTCVKLTHDDCFPLVDDDIRSHGFAWTVIERVTDSITVVRQSYLHFVPVTTAGALSLADLGAMFQVPPPCETDSRAAYMERLRTAAEIVFTTELETTARVSRQALATSVDEMRVGL</sequence>
<accession>A0A485K8N3</accession>
<reference evidence="2 3" key="1">
    <citation type="submission" date="2019-03" db="EMBL/GenBank/DDBJ databases">
        <authorList>
            <person name="Gaulin E."/>
            <person name="Dumas B."/>
        </authorList>
    </citation>
    <scope>NUCLEOTIDE SEQUENCE [LARGE SCALE GENOMIC DNA]</scope>
    <source>
        <strain evidence="2">CBS 568.67</strain>
    </source>
</reference>
<evidence type="ECO:0000313" key="2">
    <source>
        <dbReference type="EMBL" id="VFT79798.1"/>
    </source>
</evidence>
<dbReference type="EMBL" id="VJMH01000340">
    <property type="protein sequence ID" value="KAF0716899.1"/>
    <property type="molecule type" value="Genomic_DNA"/>
</dbReference>
<dbReference type="Proteomes" id="UP000332933">
    <property type="component" value="Unassembled WGS sequence"/>
</dbReference>
<keyword evidence="3" id="KW-1185">Reference proteome</keyword>
<dbReference type="EMBL" id="CAADRA010000340">
    <property type="protein sequence ID" value="VFT79798.1"/>
    <property type="molecule type" value="Genomic_DNA"/>
</dbReference>